<dbReference type="PROSITE" id="PS51709">
    <property type="entry name" value="G_TRME"/>
    <property type="match status" value="1"/>
</dbReference>
<evidence type="ECO:0000256" key="8">
    <source>
        <dbReference type="ARBA" id="ARBA00022958"/>
    </source>
</evidence>
<dbReference type="EC" id="3.6.-.-" evidence="10"/>
<dbReference type="InterPro" id="IPR031168">
    <property type="entry name" value="G_TrmE"/>
</dbReference>
<dbReference type="Gene3D" id="1.20.120.430">
    <property type="entry name" value="tRNA modification GTPase MnmE domain 2"/>
    <property type="match status" value="1"/>
</dbReference>
<comment type="subunit">
    <text evidence="10">Homodimer. Heterotetramer of two MnmE and two MnmG subunits.</text>
</comment>
<comment type="function">
    <text evidence="10">Exhibits a very high intrinsic GTPase hydrolysis rate. Involved in the addition of a carboxymethylaminomethyl (cmnm) group at the wobble position (U34) of certain tRNAs, forming tRNA-cmnm(5)s(2)U34.</text>
</comment>
<feature type="binding site" evidence="10">
    <location>
        <position position="278"/>
    </location>
    <ligand>
        <name>K(+)</name>
        <dbReference type="ChEBI" id="CHEBI:29103"/>
    </ligand>
</feature>
<keyword evidence="2 10" id="KW-0963">Cytoplasm</keyword>
<evidence type="ECO:0000313" key="13">
    <source>
        <dbReference type="EMBL" id="CAB3396367.1"/>
    </source>
</evidence>
<feature type="binding site" evidence="10">
    <location>
        <position position="46"/>
    </location>
    <ligand>
        <name>(6S)-5-formyl-5,6,7,8-tetrahydrofolate</name>
        <dbReference type="ChEBI" id="CHEBI:57457"/>
    </ligand>
</feature>
<feature type="binding site" evidence="10">
    <location>
        <position position="148"/>
    </location>
    <ligand>
        <name>(6S)-5-formyl-5,6,7,8-tetrahydrofolate</name>
        <dbReference type="ChEBI" id="CHEBI:57457"/>
    </ligand>
</feature>
<feature type="binding site" evidence="10">
    <location>
        <position position="258"/>
    </location>
    <ligand>
        <name>Mg(2+)</name>
        <dbReference type="ChEBI" id="CHEBI:18420"/>
    </ligand>
</feature>
<feature type="binding site" evidence="10">
    <location>
        <position position="273"/>
    </location>
    <ligand>
        <name>K(+)</name>
        <dbReference type="ChEBI" id="CHEBI:29103"/>
    </ligand>
</feature>
<dbReference type="AlphaFoldDB" id="A0A6F9EIY2"/>
<dbReference type="InterPro" id="IPR018948">
    <property type="entry name" value="GTP-bd_TrmE_N"/>
</dbReference>
<dbReference type="FunFam" id="3.30.1360.120:FF:000003">
    <property type="entry name" value="tRNA modification GTPase MnmE"/>
    <property type="match status" value="1"/>
</dbReference>
<feature type="binding site" evidence="10">
    <location>
        <begin position="273"/>
        <end position="279"/>
    </location>
    <ligand>
        <name>GTP</name>
        <dbReference type="ChEBI" id="CHEBI:37565"/>
    </ligand>
</feature>
<evidence type="ECO:0000256" key="9">
    <source>
        <dbReference type="ARBA" id="ARBA00023134"/>
    </source>
</evidence>
<dbReference type="NCBIfam" id="NF003661">
    <property type="entry name" value="PRK05291.1-3"/>
    <property type="match status" value="1"/>
</dbReference>
<dbReference type="GO" id="GO:0005525">
    <property type="term" value="F:GTP binding"/>
    <property type="evidence" value="ECO:0007669"/>
    <property type="project" value="UniProtKB-UniRule"/>
</dbReference>
<keyword evidence="7 10" id="KW-0460">Magnesium</keyword>
<dbReference type="PANTHER" id="PTHR42714">
    <property type="entry name" value="TRNA MODIFICATION GTPASE GTPBP3"/>
    <property type="match status" value="1"/>
</dbReference>
<dbReference type="CDD" id="cd14858">
    <property type="entry name" value="TrmE_N"/>
    <property type="match status" value="1"/>
</dbReference>
<dbReference type="InterPro" id="IPR027417">
    <property type="entry name" value="P-loop_NTPase"/>
</dbReference>
<proteinExistence type="inferred from homology"/>
<keyword evidence="5 10" id="KW-0547">Nucleotide-binding</keyword>
<evidence type="ECO:0000313" key="14">
    <source>
        <dbReference type="Proteomes" id="UP000502196"/>
    </source>
</evidence>
<dbReference type="EMBL" id="LR792683">
    <property type="protein sequence ID" value="CAB3396367.1"/>
    <property type="molecule type" value="Genomic_DNA"/>
</dbReference>
<dbReference type="SUPFAM" id="SSF52540">
    <property type="entry name" value="P-loop containing nucleoside triphosphate hydrolases"/>
    <property type="match status" value="1"/>
</dbReference>
<comment type="caution">
    <text evidence="10">Lacks conserved residue(s) required for the propagation of feature annotation.</text>
</comment>
<dbReference type="InterPro" id="IPR004520">
    <property type="entry name" value="GTPase_MnmE"/>
</dbReference>
<evidence type="ECO:0000256" key="2">
    <source>
        <dbReference type="ARBA" id="ARBA00022490"/>
    </source>
</evidence>
<dbReference type="Pfam" id="PF01926">
    <property type="entry name" value="MMR_HSR1"/>
    <property type="match status" value="1"/>
</dbReference>
<evidence type="ECO:0000256" key="5">
    <source>
        <dbReference type="ARBA" id="ARBA00022741"/>
    </source>
</evidence>
<dbReference type="InterPro" id="IPR025867">
    <property type="entry name" value="MnmE_helical"/>
</dbReference>
<evidence type="ECO:0000256" key="7">
    <source>
        <dbReference type="ARBA" id="ARBA00022842"/>
    </source>
</evidence>
<accession>A0A6F9EIY2</accession>
<keyword evidence="8 10" id="KW-0630">Potassium</keyword>
<name>A0A6F9EIY2_9BACL</name>
<dbReference type="GO" id="GO:0003924">
    <property type="term" value="F:GTPase activity"/>
    <property type="evidence" value="ECO:0007669"/>
    <property type="project" value="UniProtKB-UniRule"/>
</dbReference>
<evidence type="ECO:0000256" key="1">
    <source>
        <dbReference type="ARBA" id="ARBA00011043"/>
    </source>
</evidence>
<feature type="binding site" evidence="10">
    <location>
        <begin position="298"/>
        <end position="301"/>
    </location>
    <ligand>
        <name>GTP</name>
        <dbReference type="ChEBI" id="CHEBI:37565"/>
    </ligand>
</feature>
<evidence type="ECO:0000256" key="3">
    <source>
        <dbReference type="ARBA" id="ARBA00022694"/>
    </source>
</evidence>
<feature type="binding site" evidence="10">
    <location>
        <begin position="384"/>
        <end position="386"/>
    </location>
    <ligand>
        <name>GTP</name>
        <dbReference type="ChEBI" id="CHEBI:37565"/>
    </ligand>
</feature>
<dbReference type="NCBIfam" id="TIGR00231">
    <property type="entry name" value="small_GTP"/>
    <property type="match status" value="1"/>
</dbReference>
<dbReference type="Gene3D" id="3.40.50.300">
    <property type="entry name" value="P-loop containing nucleotide triphosphate hydrolases"/>
    <property type="match status" value="1"/>
</dbReference>
<keyword evidence="6 10" id="KW-0378">Hydrolase</keyword>
<feature type="binding site" evidence="10">
    <location>
        <position position="482"/>
    </location>
    <ligand>
        <name>(6S)-5-formyl-5,6,7,8-tetrahydrofolate</name>
        <dbReference type="ChEBI" id="CHEBI:57457"/>
    </ligand>
</feature>
<dbReference type="NCBIfam" id="TIGR00450">
    <property type="entry name" value="mnmE_trmE_thdF"/>
    <property type="match status" value="1"/>
</dbReference>
<organism evidence="13 14">
    <name type="scientific">Kyrpidia spormannii</name>
    <dbReference type="NCBI Taxonomy" id="2055160"/>
    <lineage>
        <taxon>Bacteria</taxon>
        <taxon>Bacillati</taxon>
        <taxon>Bacillota</taxon>
        <taxon>Bacilli</taxon>
        <taxon>Bacillales</taxon>
        <taxon>Alicyclobacillaceae</taxon>
        <taxon>Kyrpidia</taxon>
    </lineage>
</organism>
<evidence type="ECO:0000256" key="11">
    <source>
        <dbReference type="RuleBase" id="RU003313"/>
    </source>
</evidence>
<comment type="cofactor">
    <cofactor evidence="10">
        <name>K(+)</name>
        <dbReference type="ChEBI" id="CHEBI:29103"/>
    </cofactor>
    <text evidence="10">Binds 1 potassium ion per subunit.</text>
</comment>
<feature type="binding site" evidence="10">
    <location>
        <position position="109"/>
    </location>
    <ligand>
        <name>(6S)-5-formyl-5,6,7,8-tetrahydrofolate</name>
        <dbReference type="ChEBI" id="CHEBI:57457"/>
    </ligand>
</feature>
<keyword evidence="3 10" id="KW-0819">tRNA processing</keyword>
<dbReference type="PRINTS" id="PR00449">
    <property type="entry name" value="RASTRNSFRMNG"/>
</dbReference>
<feature type="binding site" evidence="10">
    <location>
        <position position="279"/>
    </location>
    <ligand>
        <name>Mg(2+)</name>
        <dbReference type="ChEBI" id="CHEBI:18420"/>
    </ligand>
</feature>
<sequence>MAWRGGLSEDGRLVLFAEVIGMATVAEDVIAAVGTAPGEAGIAVIRVSGPGCVQVVEQIFRGRQSLKDAPSHRMVYGAVVDPDTAEVLDEVLVVRMQAPRSYTGEDVVEIHTHGGSAVVGRVLNAVVRAGARPAEPGEFTKRAFLNGRLDLSQAEAVIDLIRSKTDAARRLALEQLKGGLSARVKQMREILLDVMAQIEVTIDYPEHDVEDVTIEQIREAVDQVREQIDELLASSRVGRLVREGVRTAIVGRPNVGKSSLLNALAGRERAIVTAIPGTTRDVVDEWIHVRGVAFQILDTAGIRTTEDEVERIGVDRSLKWVEEADLVLCVLDGSSPLEKEDLELLERIKDRPFLLVVNKIDLPQRLTGDGRLEELPQHRIVRVSARTGDGVQELADRMARVVLGGEGVSASSCMVTNMRHMALLKEAREDLDAAERAVSEGWTVDVAAVDLRAAWEHLGDILGERAGEELLNRIFSQFCLGK</sequence>
<feature type="binding site" evidence="10">
    <location>
        <position position="275"/>
    </location>
    <ligand>
        <name>K(+)</name>
        <dbReference type="ChEBI" id="CHEBI:29103"/>
    </ligand>
</feature>
<comment type="subcellular location">
    <subcellularLocation>
        <location evidence="10">Cytoplasm</location>
    </subcellularLocation>
</comment>
<dbReference type="InterPro" id="IPR005225">
    <property type="entry name" value="Small_GTP-bd"/>
</dbReference>
<dbReference type="Pfam" id="PF10396">
    <property type="entry name" value="TrmE_N"/>
    <property type="match status" value="1"/>
</dbReference>
<keyword evidence="4 10" id="KW-0479">Metal-binding</keyword>
<dbReference type="GO" id="GO:0002098">
    <property type="term" value="P:tRNA wobble uridine modification"/>
    <property type="evidence" value="ECO:0007669"/>
    <property type="project" value="TreeGrafter"/>
</dbReference>
<reference evidence="13 14" key="1">
    <citation type="submission" date="2020-04" db="EMBL/GenBank/DDBJ databases">
        <authorList>
            <person name="Hogendoorn C."/>
        </authorList>
    </citation>
    <scope>NUCLEOTIDE SEQUENCE [LARGE SCALE GENOMIC DNA]</scope>
    <source>
        <strain evidence="13">COOX1</strain>
    </source>
</reference>
<dbReference type="InterPro" id="IPR006073">
    <property type="entry name" value="GTP-bd"/>
</dbReference>
<dbReference type="PANTHER" id="PTHR42714:SF2">
    <property type="entry name" value="TRNA MODIFICATION GTPASE GTPBP3, MITOCHONDRIAL"/>
    <property type="match status" value="1"/>
</dbReference>
<dbReference type="InterPro" id="IPR027266">
    <property type="entry name" value="TrmE/GcvT-like"/>
</dbReference>
<dbReference type="CDD" id="cd04164">
    <property type="entry name" value="trmE"/>
    <property type="match status" value="1"/>
</dbReference>
<dbReference type="Proteomes" id="UP000502196">
    <property type="component" value="Chromosome"/>
</dbReference>
<dbReference type="FunFam" id="3.40.50.300:FF:000494">
    <property type="entry name" value="tRNA modification GTPase MnmE"/>
    <property type="match status" value="1"/>
</dbReference>
<evidence type="ECO:0000256" key="10">
    <source>
        <dbReference type="HAMAP-Rule" id="MF_00379"/>
    </source>
</evidence>
<dbReference type="GO" id="GO:0046872">
    <property type="term" value="F:metal ion binding"/>
    <property type="evidence" value="ECO:0007669"/>
    <property type="project" value="UniProtKB-KW"/>
</dbReference>
<keyword evidence="9 10" id="KW-0342">GTP-binding</keyword>
<feature type="binding site" evidence="10">
    <location>
        <position position="254"/>
    </location>
    <ligand>
        <name>K(+)</name>
        <dbReference type="ChEBI" id="CHEBI:29103"/>
    </ligand>
</feature>
<dbReference type="Pfam" id="PF12631">
    <property type="entry name" value="MnmE_helical"/>
    <property type="match status" value="1"/>
</dbReference>
<dbReference type="HAMAP" id="MF_00379">
    <property type="entry name" value="GTPase_MnmE"/>
    <property type="match status" value="1"/>
</dbReference>
<evidence type="ECO:0000259" key="12">
    <source>
        <dbReference type="PROSITE" id="PS51709"/>
    </source>
</evidence>
<feature type="domain" description="TrmE-type G" evidence="12">
    <location>
        <begin position="244"/>
        <end position="403"/>
    </location>
</feature>
<protein>
    <recommendedName>
        <fullName evidence="10">tRNA modification GTPase MnmE</fullName>
        <ecNumber evidence="10">3.6.-.-</ecNumber>
    </recommendedName>
</protein>
<dbReference type="GO" id="GO:0030488">
    <property type="term" value="P:tRNA methylation"/>
    <property type="evidence" value="ECO:0007669"/>
    <property type="project" value="TreeGrafter"/>
</dbReference>
<dbReference type="InterPro" id="IPR027368">
    <property type="entry name" value="MnmE_dom2"/>
</dbReference>
<dbReference type="Gene3D" id="3.30.1360.120">
    <property type="entry name" value="Probable tRNA modification gtpase trme, domain 1"/>
    <property type="match status" value="1"/>
</dbReference>
<comment type="similarity">
    <text evidence="1 10 11">Belongs to the TRAFAC class TrmE-Era-EngA-EngB-Septin-like GTPase superfamily. TrmE GTPase family.</text>
</comment>
<feature type="binding site" evidence="10">
    <location>
        <begin position="254"/>
        <end position="259"/>
    </location>
    <ligand>
        <name>GTP</name>
        <dbReference type="ChEBI" id="CHEBI:37565"/>
    </ligand>
</feature>
<dbReference type="GO" id="GO:0005829">
    <property type="term" value="C:cytosol"/>
    <property type="evidence" value="ECO:0007669"/>
    <property type="project" value="TreeGrafter"/>
</dbReference>
<evidence type="ECO:0000256" key="4">
    <source>
        <dbReference type="ARBA" id="ARBA00022723"/>
    </source>
</evidence>
<evidence type="ECO:0000256" key="6">
    <source>
        <dbReference type="ARBA" id="ARBA00022801"/>
    </source>
</evidence>
<gene>
    <name evidence="10 13" type="primary">mnmE</name>
    <name evidence="10" type="synonym">trmE</name>
    <name evidence="13" type="ORF">COOX1_3613</name>
</gene>
<dbReference type="GO" id="GO:0042802">
    <property type="term" value="F:identical protein binding"/>
    <property type="evidence" value="ECO:0007669"/>
    <property type="project" value="UniProtKB-ARBA"/>
</dbReference>